<dbReference type="AlphaFoldDB" id="A0A9D1WBC5"/>
<evidence type="ECO:0000313" key="9">
    <source>
        <dbReference type="EMBL" id="HIX55663.1"/>
    </source>
</evidence>
<keyword evidence="4" id="KW-1134">Transmembrane beta strand</keyword>
<dbReference type="GO" id="GO:1990281">
    <property type="term" value="C:efflux pump complex"/>
    <property type="evidence" value="ECO:0007669"/>
    <property type="project" value="TreeGrafter"/>
</dbReference>
<proteinExistence type="inferred from homology"/>
<reference evidence="9" key="1">
    <citation type="journal article" date="2021" name="PeerJ">
        <title>Extensive microbial diversity within the chicken gut microbiome revealed by metagenomics and culture.</title>
        <authorList>
            <person name="Gilroy R."/>
            <person name="Ravi A."/>
            <person name="Getino M."/>
            <person name="Pursley I."/>
            <person name="Horton D.L."/>
            <person name="Alikhan N.F."/>
            <person name="Baker D."/>
            <person name="Gharbi K."/>
            <person name="Hall N."/>
            <person name="Watson M."/>
            <person name="Adriaenssens E.M."/>
            <person name="Foster-Nyarko E."/>
            <person name="Jarju S."/>
            <person name="Secka A."/>
            <person name="Antonio M."/>
            <person name="Oren A."/>
            <person name="Chaudhuri R.R."/>
            <person name="La Ragione R."/>
            <person name="Hildebrand F."/>
            <person name="Pallen M.J."/>
        </authorList>
    </citation>
    <scope>NUCLEOTIDE SEQUENCE</scope>
    <source>
        <strain evidence="9">1719</strain>
    </source>
</reference>
<feature type="non-terminal residue" evidence="9">
    <location>
        <position position="1"/>
    </location>
</feature>
<evidence type="ECO:0000256" key="7">
    <source>
        <dbReference type="ARBA" id="ARBA00023237"/>
    </source>
</evidence>
<evidence type="ECO:0000256" key="4">
    <source>
        <dbReference type="ARBA" id="ARBA00022452"/>
    </source>
</evidence>
<reference evidence="9" key="2">
    <citation type="submission" date="2021-04" db="EMBL/GenBank/DDBJ databases">
        <authorList>
            <person name="Gilroy R."/>
        </authorList>
    </citation>
    <scope>NUCLEOTIDE SEQUENCE</scope>
    <source>
        <strain evidence="9">1719</strain>
    </source>
</reference>
<dbReference type="GO" id="GO:0009279">
    <property type="term" value="C:cell outer membrane"/>
    <property type="evidence" value="ECO:0007669"/>
    <property type="project" value="UniProtKB-SubCell"/>
</dbReference>
<name>A0A9D1WBC5_9SPHI</name>
<dbReference type="PANTHER" id="PTHR30026">
    <property type="entry name" value="OUTER MEMBRANE PROTEIN TOLC"/>
    <property type="match status" value="1"/>
</dbReference>
<keyword evidence="6" id="KW-0472">Membrane</keyword>
<sequence length="362" mass="40399">EIFGGEPGEVLMVSFGQKWQSTATLALNQQLFNQTVFTGLKAAKSTREFYQINQTLTEEQLIEKVANGYYDVYTTRLQLATLDNNLNNTTKTQGVISGLVENGLAKQIDLDRIVVAIKNLQAQRQQLISALDLKENALKFIIGMNIETEIELPEESFDIKLAQYSDTSNINRRTEIQLLEKQSEMLELNKKAKLSEYYPSLALTANYGYLGFGNSFPIFSKDKGVQWSNFSGIGLSLSVPIFNGGATKARVQQAEIDIQKARFELEDTKLALSLANENAKTQIKNTLITINSNRENVDLAKKVLEDTENNYKNGLATLTDLLDAETAYADAQNNLNTSLLDYKIAEIQLIKANGELKSLVEE</sequence>
<evidence type="ECO:0000256" key="8">
    <source>
        <dbReference type="SAM" id="Coils"/>
    </source>
</evidence>
<keyword evidence="7" id="KW-0998">Cell outer membrane</keyword>
<evidence type="ECO:0000313" key="10">
    <source>
        <dbReference type="Proteomes" id="UP000824156"/>
    </source>
</evidence>
<comment type="subcellular location">
    <subcellularLocation>
        <location evidence="1">Cell outer membrane</location>
    </subcellularLocation>
</comment>
<dbReference type="GO" id="GO:0015562">
    <property type="term" value="F:efflux transmembrane transporter activity"/>
    <property type="evidence" value="ECO:0007669"/>
    <property type="project" value="InterPro"/>
</dbReference>
<evidence type="ECO:0000256" key="2">
    <source>
        <dbReference type="ARBA" id="ARBA00007613"/>
    </source>
</evidence>
<dbReference type="GO" id="GO:0015288">
    <property type="term" value="F:porin activity"/>
    <property type="evidence" value="ECO:0007669"/>
    <property type="project" value="TreeGrafter"/>
</dbReference>
<evidence type="ECO:0000256" key="5">
    <source>
        <dbReference type="ARBA" id="ARBA00022692"/>
    </source>
</evidence>
<comment type="similarity">
    <text evidence="2">Belongs to the outer membrane factor (OMF) (TC 1.B.17) family.</text>
</comment>
<dbReference type="PANTHER" id="PTHR30026:SF20">
    <property type="entry name" value="OUTER MEMBRANE PROTEIN TOLC"/>
    <property type="match status" value="1"/>
</dbReference>
<dbReference type="Gene3D" id="1.20.1600.10">
    <property type="entry name" value="Outer membrane efflux proteins (OEP)"/>
    <property type="match status" value="1"/>
</dbReference>
<dbReference type="Proteomes" id="UP000824156">
    <property type="component" value="Unassembled WGS sequence"/>
</dbReference>
<evidence type="ECO:0000256" key="3">
    <source>
        <dbReference type="ARBA" id="ARBA00022448"/>
    </source>
</evidence>
<dbReference type="EMBL" id="DXEZ01000328">
    <property type="protein sequence ID" value="HIX55663.1"/>
    <property type="molecule type" value="Genomic_DNA"/>
</dbReference>
<accession>A0A9D1WBC5</accession>
<gene>
    <name evidence="9" type="ORF">H9853_11635</name>
</gene>
<keyword evidence="3" id="KW-0813">Transport</keyword>
<keyword evidence="8" id="KW-0175">Coiled coil</keyword>
<comment type="caution">
    <text evidence="9">The sequence shown here is derived from an EMBL/GenBank/DDBJ whole genome shotgun (WGS) entry which is preliminary data.</text>
</comment>
<protein>
    <submittedName>
        <fullName evidence="9">TolC family protein</fullName>
    </submittedName>
</protein>
<organism evidence="9 10">
    <name type="scientific">Candidatus Sphingobacterium stercoripullorum</name>
    <dbReference type="NCBI Taxonomy" id="2838759"/>
    <lineage>
        <taxon>Bacteria</taxon>
        <taxon>Pseudomonadati</taxon>
        <taxon>Bacteroidota</taxon>
        <taxon>Sphingobacteriia</taxon>
        <taxon>Sphingobacteriales</taxon>
        <taxon>Sphingobacteriaceae</taxon>
        <taxon>Sphingobacterium</taxon>
    </lineage>
</organism>
<dbReference type="InterPro" id="IPR003423">
    <property type="entry name" value="OMP_efflux"/>
</dbReference>
<evidence type="ECO:0000256" key="6">
    <source>
        <dbReference type="ARBA" id="ARBA00023136"/>
    </source>
</evidence>
<dbReference type="SUPFAM" id="SSF56954">
    <property type="entry name" value="Outer membrane efflux proteins (OEP)"/>
    <property type="match status" value="1"/>
</dbReference>
<dbReference type="Pfam" id="PF02321">
    <property type="entry name" value="OEP"/>
    <property type="match status" value="1"/>
</dbReference>
<evidence type="ECO:0000256" key="1">
    <source>
        <dbReference type="ARBA" id="ARBA00004442"/>
    </source>
</evidence>
<feature type="coiled-coil region" evidence="8">
    <location>
        <begin position="251"/>
        <end position="310"/>
    </location>
</feature>
<keyword evidence="5" id="KW-0812">Transmembrane</keyword>
<dbReference type="InterPro" id="IPR051906">
    <property type="entry name" value="TolC-like"/>
</dbReference>